<dbReference type="GO" id="GO:0051604">
    <property type="term" value="P:protein maturation"/>
    <property type="evidence" value="ECO:0007669"/>
    <property type="project" value="UniProtKB-UniRule"/>
</dbReference>
<evidence type="ECO:0000256" key="2">
    <source>
        <dbReference type="ARBA" id="ARBA00009340"/>
    </source>
</evidence>
<dbReference type="Gene3D" id="1.25.10.10">
    <property type="entry name" value="Leucine-rich Repeat Variant"/>
    <property type="match status" value="2"/>
</dbReference>
<dbReference type="GO" id="GO:0016226">
    <property type="term" value="P:iron-sulfur cluster assembly"/>
    <property type="evidence" value="ECO:0007669"/>
    <property type="project" value="UniProtKB-UniRule"/>
</dbReference>
<dbReference type="Pfam" id="PF14500">
    <property type="entry name" value="MMS19_N"/>
    <property type="match status" value="1"/>
</dbReference>
<dbReference type="Proteomes" id="UP001050691">
    <property type="component" value="Unassembled WGS sequence"/>
</dbReference>
<keyword evidence="9" id="KW-1185">Reference proteome</keyword>
<evidence type="ECO:0000256" key="4">
    <source>
        <dbReference type="ARBA" id="ARBA00023242"/>
    </source>
</evidence>
<comment type="caution">
    <text evidence="8">The sequence shown here is derived from an EMBL/GenBank/DDBJ whole genome shotgun (WGS) entry which is preliminary data.</text>
</comment>
<dbReference type="InterPro" id="IPR016024">
    <property type="entry name" value="ARM-type_fold"/>
</dbReference>
<dbReference type="InterPro" id="IPR039920">
    <property type="entry name" value="MMS19"/>
</dbReference>
<organism evidence="8 9">
    <name type="scientific">Clathrus columnatus</name>
    <dbReference type="NCBI Taxonomy" id="1419009"/>
    <lineage>
        <taxon>Eukaryota</taxon>
        <taxon>Fungi</taxon>
        <taxon>Dikarya</taxon>
        <taxon>Basidiomycota</taxon>
        <taxon>Agaricomycotina</taxon>
        <taxon>Agaricomycetes</taxon>
        <taxon>Phallomycetidae</taxon>
        <taxon>Phallales</taxon>
        <taxon>Clathraceae</taxon>
        <taxon>Clathrus</taxon>
    </lineage>
</organism>
<name>A0AAV5AD41_9AGAM</name>
<feature type="domain" description="MMS19 N-terminal" evidence="7">
    <location>
        <begin position="32"/>
        <end position="289"/>
    </location>
</feature>
<dbReference type="EMBL" id="BPWL01000006">
    <property type="protein sequence ID" value="GJJ11517.1"/>
    <property type="molecule type" value="Genomic_DNA"/>
</dbReference>
<proteinExistence type="inferred from homology"/>
<comment type="subcellular location">
    <subcellularLocation>
        <location evidence="1 5">Nucleus</location>
    </subcellularLocation>
</comment>
<dbReference type="InterPro" id="IPR011989">
    <property type="entry name" value="ARM-like"/>
</dbReference>
<protein>
    <recommendedName>
        <fullName evidence="5">MMS19 nucleotide excision repair protein</fullName>
    </recommendedName>
</protein>
<dbReference type="SUPFAM" id="SSF48371">
    <property type="entry name" value="ARM repeat"/>
    <property type="match status" value="1"/>
</dbReference>
<comment type="similarity">
    <text evidence="2 5">Belongs to the MET18/MMS19 family.</text>
</comment>
<dbReference type="AlphaFoldDB" id="A0AAV5AD41"/>
<keyword evidence="5" id="KW-0234">DNA repair</keyword>
<accession>A0AAV5AD41</accession>
<dbReference type="InterPro" id="IPR029240">
    <property type="entry name" value="MMS19_N"/>
</dbReference>
<dbReference type="GO" id="GO:0006281">
    <property type="term" value="P:DNA repair"/>
    <property type="evidence" value="ECO:0007669"/>
    <property type="project" value="UniProtKB-UniRule"/>
</dbReference>
<keyword evidence="5" id="KW-0227">DNA damage</keyword>
<keyword evidence="3" id="KW-0677">Repeat</keyword>
<dbReference type="GO" id="GO:0097361">
    <property type="term" value="C:cytosolic [4Fe-4S] assembly targeting complex"/>
    <property type="evidence" value="ECO:0007669"/>
    <property type="project" value="UniProtKB-UniRule"/>
</dbReference>
<evidence type="ECO:0000256" key="3">
    <source>
        <dbReference type="ARBA" id="ARBA00022737"/>
    </source>
</evidence>
<evidence type="ECO:0000256" key="1">
    <source>
        <dbReference type="ARBA" id="ARBA00004123"/>
    </source>
</evidence>
<keyword evidence="4 5" id="KW-0539">Nucleus</keyword>
<evidence type="ECO:0000313" key="9">
    <source>
        <dbReference type="Proteomes" id="UP001050691"/>
    </source>
</evidence>
<dbReference type="PANTHER" id="PTHR12891:SF0">
    <property type="entry name" value="MMS19 NUCLEOTIDE EXCISION REPAIR PROTEIN HOMOLOG"/>
    <property type="match status" value="1"/>
</dbReference>
<dbReference type="InterPro" id="IPR024687">
    <property type="entry name" value="MMS19_C"/>
</dbReference>
<gene>
    <name evidence="8" type="ORF">Clacol_005750</name>
</gene>
<feature type="domain" description="MMS19 C-terminal" evidence="6">
    <location>
        <begin position="535"/>
        <end position="1000"/>
    </location>
</feature>
<evidence type="ECO:0000313" key="8">
    <source>
        <dbReference type="EMBL" id="GJJ11517.1"/>
    </source>
</evidence>
<dbReference type="PANTHER" id="PTHR12891">
    <property type="entry name" value="DNA REPAIR/TRANSCRIPTION PROTEIN MET18/MMS19"/>
    <property type="match status" value="1"/>
</dbReference>
<comment type="function">
    <text evidence="5">Key component of the cytosolic iron-sulfur protein assembly (CIA) complex, a multiprotein complex that mediates the incorporation of iron-sulfur cluster into apoproteins specifically involved in DNA metabolism and genomic integrity. In the CIA complex, MMS19 acts as an adapter between early-acting CIA components and a subset of cellular target iron-sulfur proteins.</text>
</comment>
<evidence type="ECO:0000259" key="7">
    <source>
        <dbReference type="Pfam" id="PF14500"/>
    </source>
</evidence>
<dbReference type="GO" id="GO:0005634">
    <property type="term" value="C:nucleus"/>
    <property type="evidence" value="ECO:0007669"/>
    <property type="project" value="UniProtKB-SubCell"/>
</dbReference>
<dbReference type="Pfam" id="PF12460">
    <property type="entry name" value="MMS19_C"/>
    <property type="match status" value="1"/>
</dbReference>
<reference evidence="8" key="1">
    <citation type="submission" date="2021-10" db="EMBL/GenBank/DDBJ databases">
        <title>De novo Genome Assembly of Clathrus columnatus (Basidiomycota, Fungi) Using Illumina and Nanopore Sequence Data.</title>
        <authorList>
            <person name="Ogiso-Tanaka E."/>
            <person name="Itagaki H."/>
            <person name="Hosoya T."/>
            <person name="Hosaka K."/>
        </authorList>
    </citation>
    <scope>NUCLEOTIDE SEQUENCE</scope>
    <source>
        <strain evidence="8">MO-923</strain>
    </source>
</reference>
<sequence>MEHIAQLIRTYMISELPSGNITSGKGTLLQVVKNLGDFLTSEDGNIRVGLLSSVLQKCPDGTLTKQSAHVLIVFYCDKLDDIDTVIPALKGLVPLTNNMNCTDQDAVQIMQSIFQDINMKAHIQSNRLLVLMIVDNLLSRHREALRNMKDEFLRGYVQLAEGEKDPRNLMIAFSIARIILIEFDISSCVEDYFDITFCYFPISFRPPSDDPYGITADDLKRALRACLCATSRFGPLAMPLFLEKLTAGSGVTKRDTMQTIAECLPIYGITVARNHANKLWNTLKIEIFQPIDQDTANCALETTQVLITLIYAMKDDDTTGGTEGIGKEIVNESLEYLKEPEKSKAKPAVKVMAALIRTTRLIRHFTISKTLSCLIPLFRDPAEIINRPATLTALETIIAAVRTVFVPQPKEEHRKYTDERVLDEYKDDLIGIFTVGLKTATTILPSLKGLDTLVQIPALLSDEELGFVVHSVNEVLETADISSDHRSSALGVLASVSQFAPKIIEDTTLPLLFSSLPDTAPPRESTLEHTRYRQILNNLVSLCTPPQLFETFIIRLSTKLDLIFSQKQVADIEANAAYAHYVLLSVSKALAKKNQMGHLDIPKYVDQLIPRIYKLFIQEKQNGTDSSISDYSQLVGIAGKVIEQVIQTVSIERQTTFASSLFQAFLHGQVQKLSEQHVSIEVPLGSFQPFTNTSQFKLVPLLTCPIIALRKEVRFPVDNEIEFVSKLAVWSLDMNASDIESLSVMCAIASIINKHGLSDFVSKHTSDLWKQYIIDETKNIQQRRRVILLWTWIAKALMVHGGTLFETYTNQLFSLFTDTRLRRDAARALGEIGKGGEDVLTKKNFAVIKILTTQKYFNSVLPRIMEGITTNKGSLHVPLCLDQNLSSYPADMEQQAPYLIALTCLIKFIPKAIYAHHMPKLLPLLLRGLDLSDLDLRIDIIETLYATSGDMNQKNDAILSIISEHAPRLCLAMLKNSQVHDQPLSPKLRQIALKYLGVLPGIVRYDILHPYKAQILRELAKCLDDPKRDVRKEAVDTRTKAGKDQIGRNLFDINVILKGLLRVNIDTITSEFEDRGQYLVRRKSSVPGTLDAVLKTPLL</sequence>
<evidence type="ECO:0000256" key="5">
    <source>
        <dbReference type="RuleBase" id="RU367072"/>
    </source>
</evidence>
<evidence type="ECO:0000259" key="6">
    <source>
        <dbReference type="Pfam" id="PF12460"/>
    </source>
</evidence>